<dbReference type="Proteomes" id="UP001500596">
    <property type="component" value="Unassembled WGS sequence"/>
</dbReference>
<dbReference type="RefSeq" id="WP_344054186.1">
    <property type="nucleotide sequence ID" value="NZ_BAAAPK010000001.1"/>
</dbReference>
<evidence type="ECO:0000313" key="5">
    <source>
        <dbReference type="Proteomes" id="UP001500596"/>
    </source>
</evidence>
<dbReference type="Pfam" id="PF14344">
    <property type="entry name" value="DUF4397"/>
    <property type="match status" value="1"/>
</dbReference>
<proteinExistence type="predicted"/>
<dbReference type="EMBL" id="BAAAPK010000001">
    <property type="protein sequence ID" value="GAA1676284.1"/>
    <property type="molecule type" value="Genomic_DNA"/>
</dbReference>
<feature type="domain" description="DUF4397" evidence="3">
    <location>
        <begin position="31"/>
        <end position="146"/>
    </location>
</feature>
<keyword evidence="5" id="KW-1185">Reference proteome</keyword>
<gene>
    <name evidence="4" type="ORF">GCM10009807_20390</name>
</gene>
<accession>A0ABN2GSY5</accession>
<feature type="signal peptide" evidence="2">
    <location>
        <begin position="1"/>
        <end position="25"/>
    </location>
</feature>
<evidence type="ECO:0000313" key="4">
    <source>
        <dbReference type="EMBL" id="GAA1676284.1"/>
    </source>
</evidence>
<feature type="transmembrane region" description="Helical" evidence="1">
    <location>
        <begin position="246"/>
        <end position="266"/>
    </location>
</feature>
<keyword evidence="1" id="KW-1133">Transmembrane helix</keyword>
<organism evidence="4 5">
    <name type="scientific">Microbacterium lacus</name>
    <dbReference type="NCBI Taxonomy" id="415217"/>
    <lineage>
        <taxon>Bacteria</taxon>
        <taxon>Bacillati</taxon>
        <taxon>Actinomycetota</taxon>
        <taxon>Actinomycetes</taxon>
        <taxon>Micrococcales</taxon>
        <taxon>Microbacteriaceae</taxon>
        <taxon>Microbacterium</taxon>
    </lineage>
</organism>
<feature type="chain" id="PRO_5047316656" evidence="2">
    <location>
        <begin position="26"/>
        <end position="276"/>
    </location>
</feature>
<reference evidence="4 5" key="1">
    <citation type="journal article" date="2019" name="Int. J. Syst. Evol. Microbiol.">
        <title>The Global Catalogue of Microorganisms (GCM) 10K type strain sequencing project: providing services to taxonomists for standard genome sequencing and annotation.</title>
        <authorList>
            <consortium name="The Broad Institute Genomics Platform"/>
            <consortium name="The Broad Institute Genome Sequencing Center for Infectious Disease"/>
            <person name="Wu L."/>
            <person name="Ma J."/>
        </authorList>
    </citation>
    <scope>NUCLEOTIDE SEQUENCE [LARGE SCALE GENOMIC DNA]</scope>
    <source>
        <strain evidence="4 5">JCM 15575</strain>
    </source>
</reference>
<evidence type="ECO:0000256" key="1">
    <source>
        <dbReference type="SAM" id="Phobius"/>
    </source>
</evidence>
<sequence length="276" mass="27628">MRKTIAAGVVAGFALAAGFVMPAQAISATNADLYVFHGIPDTPVDVYVNGALTLDDFQPGTFAGPVDLPAGDYDIALTAPDAADASAPILEATVTLAANTSYTATANFAEDGTPALNLFTNDIATTNAGEGRLTVRHVAAAPAVDVLAGGTAVISSLANPDQATLNLPVGTVSASVAAAGTTEPVLGPADVPIQDGVLTIAYAWGSLEDETLALATQNITVGHSTPGGVPSGTAGYAAERDAMTQAFWIAGVAFAFAAASVAIVVARRARESKIES</sequence>
<keyword evidence="2" id="KW-0732">Signal</keyword>
<evidence type="ECO:0000259" key="3">
    <source>
        <dbReference type="Pfam" id="PF14344"/>
    </source>
</evidence>
<evidence type="ECO:0000256" key="2">
    <source>
        <dbReference type="SAM" id="SignalP"/>
    </source>
</evidence>
<keyword evidence="1" id="KW-0812">Transmembrane</keyword>
<dbReference type="InterPro" id="IPR025510">
    <property type="entry name" value="DUF4397"/>
</dbReference>
<keyword evidence="1" id="KW-0472">Membrane</keyword>
<comment type="caution">
    <text evidence="4">The sequence shown here is derived from an EMBL/GenBank/DDBJ whole genome shotgun (WGS) entry which is preliminary data.</text>
</comment>
<name>A0ABN2GSY5_9MICO</name>
<protein>
    <submittedName>
        <fullName evidence="4">DUF4397 domain-containing protein</fullName>
    </submittedName>
</protein>